<dbReference type="InterPro" id="IPR008972">
    <property type="entry name" value="Cupredoxin"/>
</dbReference>
<dbReference type="GO" id="GO:0009055">
    <property type="term" value="F:electron transfer activity"/>
    <property type="evidence" value="ECO:0007669"/>
    <property type="project" value="InterPro"/>
</dbReference>
<dbReference type="AlphaFoldDB" id="A0A1H1ANT1"/>
<evidence type="ECO:0000313" key="6">
    <source>
        <dbReference type="Proteomes" id="UP000198848"/>
    </source>
</evidence>
<keyword evidence="6" id="KW-1185">Reference proteome</keyword>
<gene>
    <name evidence="5" type="ORF">SAMN04489842_0761</name>
</gene>
<protein>
    <submittedName>
        <fullName evidence="5">Copper binding protein, plastocyanin/azurin family</fullName>
    </submittedName>
</protein>
<dbReference type="Proteomes" id="UP000198848">
    <property type="component" value="Unassembled WGS sequence"/>
</dbReference>
<evidence type="ECO:0000313" key="5">
    <source>
        <dbReference type="EMBL" id="SDQ41418.1"/>
    </source>
</evidence>
<evidence type="ECO:0000256" key="1">
    <source>
        <dbReference type="ARBA" id="ARBA00022723"/>
    </source>
</evidence>
<evidence type="ECO:0000259" key="4">
    <source>
        <dbReference type="Pfam" id="PF00127"/>
    </source>
</evidence>
<name>A0A1H1ANT1_NATTX</name>
<dbReference type="GO" id="GO:0005507">
    <property type="term" value="F:copper ion binding"/>
    <property type="evidence" value="ECO:0007669"/>
    <property type="project" value="InterPro"/>
</dbReference>
<dbReference type="OrthoDB" id="6744at2157"/>
<feature type="domain" description="Blue (type 1) copper" evidence="4">
    <location>
        <begin position="123"/>
        <end position="193"/>
    </location>
</feature>
<dbReference type="InterPro" id="IPR000923">
    <property type="entry name" value="BlueCu_1"/>
</dbReference>
<evidence type="ECO:0000256" key="3">
    <source>
        <dbReference type="SAM" id="MobiDB-lite"/>
    </source>
</evidence>
<accession>A0A1H1ANT1</accession>
<dbReference type="Pfam" id="PF00127">
    <property type="entry name" value="Copper-bind"/>
    <property type="match status" value="1"/>
</dbReference>
<sequence length="203" mass="22640">MPEGDSTTRRRIIEVAGAAGITALLAGCADEDPEEETPEEDEPAADEDEPEAENDDEEDEAAADDDEENDEDEEDEENDDEDEPIDPDQEILLEGTTDGWTGVEPEAIADEENPTLLLLEGESYEITWENGDGEEHNLEIRDDTYGVVDDYETDLMDEEGETETLEIDEVTDEMVQYLCSVHETEMVGEVAVEAQEDDENEDE</sequence>
<keyword evidence="1" id="KW-0479">Metal-binding</keyword>
<evidence type="ECO:0000256" key="2">
    <source>
        <dbReference type="ARBA" id="ARBA00023008"/>
    </source>
</evidence>
<dbReference type="STRING" id="1095778.SAMN04489842_0761"/>
<feature type="compositionally biased region" description="Acidic residues" evidence="3">
    <location>
        <begin position="29"/>
        <end position="91"/>
    </location>
</feature>
<keyword evidence="2" id="KW-0186">Copper</keyword>
<reference evidence="6" key="1">
    <citation type="submission" date="2016-10" db="EMBL/GenBank/DDBJ databases">
        <authorList>
            <person name="Varghese N."/>
            <person name="Submissions S."/>
        </authorList>
    </citation>
    <scope>NUCLEOTIDE SEQUENCE [LARGE SCALE GENOMIC DNA]</scope>
    <source>
        <strain evidence="6">DSM 24767</strain>
    </source>
</reference>
<dbReference type="Gene3D" id="2.60.40.420">
    <property type="entry name" value="Cupredoxins - blue copper proteins"/>
    <property type="match status" value="1"/>
</dbReference>
<dbReference type="EMBL" id="FNLC01000001">
    <property type="protein sequence ID" value="SDQ41418.1"/>
    <property type="molecule type" value="Genomic_DNA"/>
</dbReference>
<dbReference type="RefSeq" id="WP_090377571.1">
    <property type="nucleotide sequence ID" value="NZ_FNLC01000001.1"/>
</dbReference>
<organism evidence="5 6">
    <name type="scientific">Natronobacterium texcoconense</name>
    <dbReference type="NCBI Taxonomy" id="1095778"/>
    <lineage>
        <taxon>Archaea</taxon>
        <taxon>Methanobacteriati</taxon>
        <taxon>Methanobacteriota</taxon>
        <taxon>Stenosarchaea group</taxon>
        <taxon>Halobacteria</taxon>
        <taxon>Halobacteriales</taxon>
        <taxon>Natrialbaceae</taxon>
        <taxon>Natronobacterium</taxon>
    </lineage>
</organism>
<feature type="region of interest" description="Disordered" evidence="3">
    <location>
        <begin position="23"/>
        <end position="116"/>
    </location>
</feature>
<proteinExistence type="predicted"/>